<gene>
    <name evidence="2" type="ORF">SAMN06295905_1468</name>
</gene>
<name>A0A1Y6EVZ9_9HYPH</name>
<dbReference type="EMBL" id="FXWK01000001">
    <property type="protein sequence ID" value="SMQ66389.1"/>
    <property type="molecule type" value="Genomic_DNA"/>
</dbReference>
<dbReference type="Gene3D" id="3.40.630.30">
    <property type="match status" value="1"/>
</dbReference>
<accession>A0A1Y6EVZ9</accession>
<dbReference type="Proteomes" id="UP000194474">
    <property type="component" value="Unassembled WGS sequence"/>
</dbReference>
<proteinExistence type="predicted"/>
<evidence type="ECO:0000313" key="3">
    <source>
        <dbReference type="Proteomes" id="UP000194474"/>
    </source>
</evidence>
<evidence type="ECO:0000313" key="2">
    <source>
        <dbReference type="EMBL" id="SMQ66389.1"/>
    </source>
</evidence>
<dbReference type="CDD" id="cd04301">
    <property type="entry name" value="NAT_SF"/>
    <property type="match status" value="1"/>
</dbReference>
<protein>
    <submittedName>
        <fullName evidence="2">Protein N-acetyltransferase, RimJ/RimL family</fullName>
    </submittedName>
</protein>
<reference evidence="3" key="1">
    <citation type="submission" date="2017-04" db="EMBL/GenBank/DDBJ databases">
        <authorList>
            <person name="Varghese N."/>
            <person name="Submissions S."/>
        </authorList>
    </citation>
    <scope>NUCLEOTIDE SEQUENCE [LARGE SCALE GENOMIC DNA]</scope>
</reference>
<dbReference type="PROSITE" id="PS51186">
    <property type="entry name" value="GNAT"/>
    <property type="match status" value="1"/>
</dbReference>
<dbReference type="InterPro" id="IPR016181">
    <property type="entry name" value="Acyl_CoA_acyltransferase"/>
</dbReference>
<keyword evidence="3" id="KW-1185">Reference proteome</keyword>
<feature type="domain" description="N-acetyltransferase" evidence="1">
    <location>
        <begin position="22"/>
        <end position="189"/>
    </location>
</feature>
<dbReference type="SUPFAM" id="SSF55729">
    <property type="entry name" value="Acyl-CoA N-acyltransferases (Nat)"/>
    <property type="match status" value="1"/>
</dbReference>
<dbReference type="InterPro" id="IPR000182">
    <property type="entry name" value="GNAT_dom"/>
</dbReference>
<dbReference type="GO" id="GO:0016747">
    <property type="term" value="F:acyltransferase activity, transferring groups other than amino-acyl groups"/>
    <property type="evidence" value="ECO:0007669"/>
    <property type="project" value="InterPro"/>
</dbReference>
<evidence type="ECO:0000259" key="1">
    <source>
        <dbReference type="PROSITE" id="PS51186"/>
    </source>
</evidence>
<dbReference type="AlphaFoldDB" id="A0A1Y6EVZ9"/>
<dbReference type="InterPro" id="IPR051531">
    <property type="entry name" value="N-acetyltransferase"/>
</dbReference>
<dbReference type="PANTHER" id="PTHR43792:SF1">
    <property type="entry name" value="N-ACETYLTRANSFERASE DOMAIN-CONTAINING PROTEIN"/>
    <property type="match status" value="1"/>
</dbReference>
<sequence>MPRKKGMTMAVRPDYPLITQRLLLRPFTRGDVDAVFAYRGREDVARYLFDQPLSRDECALAIQQRTSQTGLAEEGDRMVLAVETLDQGDLVGEVSLIWRSVEARQGELGWIFHPSFHGRGYATEATNALLDLGFGPADLHRIYARCDARNDGSWRLMERLGMRREAHFRQHALFKGEWDEEFYYAILRDEWLARRHAEPSL</sequence>
<dbReference type="PANTHER" id="PTHR43792">
    <property type="entry name" value="GNAT FAMILY, PUTATIVE (AFU_ORTHOLOGUE AFUA_3G00765)-RELATED-RELATED"/>
    <property type="match status" value="1"/>
</dbReference>
<dbReference type="Pfam" id="PF13302">
    <property type="entry name" value="Acetyltransf_3"/>
    <property type="match status" value="1"/>
</dbReference>
<organism evidence="2 3">
    <name type="scientific">Devosia lucknowensis</name>
    <dbReference type="NCBI Taxonomy" id="1096929"/>
    <lineage>
        <taxon>Bacteria</taxon>
        <taxon>Pseudomonadati</taxon>
        <taxon>Pseudomonadota</taxon>
        <taxon>Alphaproteobacteria</taxon>
        <taxon>Hyphomicrobiales</taxon>
        <taxon>Devosiaceae</taxon>
        <taxon>Devosia</taxon>
    </lineage>
</organism>
<keyword evidence="2" id="KW-0808">Transferase</keyword>